<feature type="domain" description="HTH araC/xylS-type" evidence="5">
    <location>
        <begin position="189"/>
        <end position="286"/>
    </location>
</feature>
<dbReference type="OrthoDB" id="5295226at2"/>
<protein>
    <submittedName>
        <fullName evidence="6">Helix-turn-helix domain-containing protein</fullName>
    </submittedName>
</protein>
<evidence type="ECO:0000313" key="6">
    <source>
        <dbReference type="EMBL" id="RZQ61462.1"/>
    </source>
</evidence>
<feature type="compositionally biased region" description="Low complexity" evidence="4">
    <location>
        <begin position="112"/>
        <end position="122"/>
    </location>
</feature>
<dbReference type="EMBL" id="SFCC01000012">
    <property type="protein sequence ID" value="RZQ61462.1"/>
    <property type="molecule type" value="Genomic_DNA"/>
</dbReference>
<dbReference type="AlphaFoldDB" id="A0A4Q7J483"/>
<accession>A0A4Q7J483</accession>
<feature type="compositionally biased region" description="Basic and acidic residues" evidence="4">
    <location>
        <begin position="24"/>
        <end position="34"/>
    </location>
</feature>
<proteinExistence type="predicted"/>
<evidence type="ECO:0000256" key="1">
    <source>
        <dbReference type="ARBA" id="ARBA00023015"/>
    </source>
</evidence>
<dbReference type="GO" id="GO:0043565">
    <property type="term" value="F:sequence-specific DNA binding"/>
    <property type="evidence" value="ECO:0007669"/>
    <property type="project" value="InterPro"/>
</dbReference>
<dbReference type="Pfam" id="PF12833">
    <property type="entry name" value="HTH_18"/>
    <property type="match status" value="1"/>
</dbReference>
<dbReference type="PANTHER" id="PTHR11019:SF199">
    <property type="entry name" value="HTH-TYPE TRANSCRIPTIONAL REGULATOR NIMR"/>
    <property type="match status" value="1"/>
</dbReference>
<dbReference type="SMART" id="SM00342">
    <property type="entry name" value="HTH_ARAC"/>
    <property type="match status" value="1"/>
</dbReference>
<name>A0A4Q7J483_9PSEU</name>
<dbReference type="PROSITE" id="PS00041">
    <property type="entry name" value="HTH_ARAC_FAMILY_1"/>
    <property type="match status" value="1"/>
</dbReference>
<keyword evidence="1" id="KW-0805">Transcription regulation</keyword>
<keyword evidence="2" id="KW-0238">DNA-binding</keyword>
<feature type="compositionally biased region" description="Basic and acidic residues" evidence="4">
    <location>
        <begin position="84"/>
        <end position="95"/>
    </location>
</feature>
<feature type="compositionally biased region" description="Basic residues" evidence="4">
    <location>
        <begin position="1"/>
        <end position="20"/>
    </location>
</feature>
<organism evidence="6 7">
    <name type="scientific">Amycolatopsis suaedae</name>
    <dbReference type="NCBI Taxonomy" id="2510978"/>
    <lineage>
        <taxon>Bacteria</taxon>
        <taxon>Bacillati</taxon>
        <taxon>Actinomycetota</taxon>
        <taxon>Actinomycetes</taxon>
        <taxon>Pseudonocardiales</taxon>
        <taxon>Pseudonocardiaceae</taxon>
        <taxon>Amycolatopsis</taxon>
    </lineage>
</organism>
<dbReference type="GO" id="GO:0003700">
    <property type="term" value="F:DNA-binding transcription factor activity"/>
    <property type="evidence" value="ECO:0007669"/>
    <property type="project" value="InterPro"/>
</dbReference>
<feature type="compositionally biased region" description="Basic and acidic residues" evidence="4">
    <location>
        <begin position="46"/>
        <end position="57"/>
    </location>
</feature>
<dbReference type="Gene3D" id="1.10.10.60">
    <property type="entry name" value="Homeodomain-like"/>
    <property type="match status" value="1"/>
</dbReference>
<dbReference type="InterPro" id="IPR009057">
    <property type="entry name" value="Homeodomain-like_sf"/>
</dbReference>
<reference evidence="6 7" key="1">
    <citation type="submission" date="2019-02" db="EMBL/GenBank/DDBJ databases">
        <title>Draft genome sequence of Amycolatopsis sp. 8-3EHSu isolated from roots of Suaeda maritima.</title>
        <authorList>
            <person name="Duangmal K."/>
            <person name="Chantavorakit T."/>
        </authorList>
    </citation>
    <scope>NUCLEOTIDE SEQUENCE [LARGE SCALE GENOMIC DNA]</scope>
    <source>
        <strain evidence="6 7">8-3EHSu</strain>
    </source>
</reference>
<dbReference type="Proteomes" id="UP000292003">
    <property type="component" value="Unassembled WGS sequence"/>
</dbReference>
<evidence type="ECO:0000256" key="4">
    <source>
        <dbReference type="SAM" id="MobiDB-lite"/>
    </source>
</evidence>
<evidence type="ECO:0000256" key="2">
    <source>
        <dbReference type="ARBA" id="ARBA00023125"/>
    </source>
</evidence>
<dbReference type="InterPro" id="IPR018062">
    <property type="entry name" value="HTH_AraC-typ_CS"/>
</dbReference>
<dbReference type="PANTHER" id="PTHR11019">
    <property type="entry name" value="HTH-TYPE TRANSCRIPTIONAL REGULATOR NIMR"/>
    <property type="match status" value="1"/>
</dbReference>
<evidence type="ECO:0000313" key="7">
    <source>
        <dbReference type="Proteomes" id="UP000292003"/>
    </source>
</evidence>
<feature type="region of interest" description="Disordered" evidence="4">
    <location>
        <begin position="1"/>
        <end position="137"/>
    </location>
</feature>
<gene>
    <name evidence="6" type="ORF">EWH70_24110</name>
</gene>
<dbReference type="SUPFAM" id="SSF46689">
    <property type="entry name" value="Homeodomain-like"/>
    <property type="match status" value="1"/>
</dbReference>
<sequence>MACRRLRRRLRGAAGRHRRQGQGGRREEQREHAEPGGTHGVSCRARPVDQRPADRDQAAGGPRRRAGPQPVEADQRLAGQRGPQHRDDPLSDHRGLTRRPRTARSRRRLRPGSRTSSPPGTSIVSAYQDPASGRSGAGGAFAHWAGAAGFGHQHEARLVTSLPVLPGEAAAWLDSAAPSATPGIDPRIGQITAALHENPAAHRAAADLAHDVGLSESRLPHLFRSETGTTLRSYRTWARMLHGARCVGRGGSLTAAAAESGFASPSHLADRFRQTFGTTASTLLGRGLRIHLMD</sequence>
<keyword evidence="3" id="KW-0804">Transcription</keyword>
<dbReference type="InterPro" id="IPR018060">
    <property type="entry name" value="HTH_AraC"/>
</dbReference>
<evidence type="ECO:0000256" key="3">
    <source>
        <dbReference type="ARBA" id="ARBA00023163"/>
    </source>
</evidence>
<dbReference type="PROSITE" id="PS01124">
    <property type="entry name" value="HTH_ARAC_FAMILY_2"/>
    <property type="match status" value="1"/>
</dbReference>
<feature type="compositionally biased region" description="Basic residues" evidence="4">
    <location>
        <begin position="96"/>
        <end position="111"/>
    </location>
</feature>
<evidence type="ECO:0000259" key="5">
    <source>
        <dbReference type="PROSITE" id="PS01124"/>
    </source>
</evidence>
<comment type="caution">
    <text evidence="6">The sequence shown here is derived from an EMBL/GenBank/DDBJ whole genome shotgun (WGS) entry which is preliminary data.</text>
</comment>
<keyword evidence="7" id="KW-1185">Reference proteome</keyword>